<accession>W1J6I5</accession>
<comment type="caution">
    <text evidence="1">The sequence shown here is derived from an EMBL/GenBank/DDBJ whole genome shotgun (WGS) entry which is preliminary data.</text>
</comment>
<dbReference type="EMBL" id="CBXE010000236">
    <property type="protein sequence ID" value="CDL86367.1"/>
    <property type="molecule type" value="Genomic_DNA"/>
</dbReference>
<organism evidence="1 2">
    <name type="scientific">Xenorhabdus cabanillasii JM26</name>
    <dbReference type="NCBI Taxonomy" id="1427517"/>
    <lineage>
        <taxon>Bacteria</taxon>
        <taxon>Pseudomonadati</taxon>
        <taxon>Pseudomonadota</taxon>
        <taxon>Gammaproteobacteria</taxon>
        <taxon>Enterobacterales</taxon>
        <taxon>Morganellaceae</taxon>
        <taxon>Xenorhabdus</taxon>
    </lineage>
</organism>
<evidence type="ECO:0000313" key="2">
    <source>
        <dbReference type="Proteomes" id="UP000019197"/>
    </source>
</evidence>
<gene>
    <name evidence="1" type="ORF">XCR1_3100004</name>
</gene>
<dbReference type="Proteomes" id="UP000019197">
    <property type="component" value="Unassembled WGS sequence"/>
</dbReference>
<name>W1J6I5_9GAMM</name>
<evidence type="ECO:0000313" key="1">
    <source>
        <dbReference type="EMBL" id="CDL86367.1"/>
    </source>
</evidence>
<protein>
    <submittedName>
        <fullName evidence="1">Uncharacterized protein</fullName>
    </submittedName>
</protein>
<dbReference type="AlphaFoldDB" id="W1J6I5"/>
<proteinExistence type="predicted"/>
<reference evidence="1 2" key="1">
    <citation type="submission" date="2013-11" db="EMBL/GenBank/DDBJ databases">
        <title>Draft genome sequence and annotation of the entomopathogenic bacterium, Xenorhabdus cabanillasi strain JM26.</title>
        <authorList>
            <person name="Gualtieri M."/>
            <person name="Ogier J.C."/>
            <person name="Pages S."/>
            <person name="Givaudan A."/>
            <person name="Gaudriault S."/>
        </authorList>
    </citation>
    <scope>NUCLEOTIDE SEQUENCE [LARGE SCALE GENOMIC DNA]</scope>
    <source>
        <strain evidence="1 2">JM26</strain>
    </source>
</reference>
<sequence>MCTGPGAHKKGEIISPLAILEFDDVSNLLIFWSTADNSTLSADNHYIFHAKTLILIIVKIE</sequence>